<comment type="caution">
    <text evidence="2">The sequence shown here is derived from an EMBL/GenBank/DDBJ whole genome shotgun (WGS) entry which is preliminary data.</text>
</comment>
<proteinExistence type="predicted"/>
<keyword evidence="1" id="KW-0732">Signal</keyword>
<gene>
    <name evidence="2" type="ORF">TWF694_006231</name>
</gene>
<feature type="signal peptide" evidence="1">
    <location>
        <begin position="1"/>
        <end position="19"/>
    </location>
</feature>
<keyword evidence="3" id="KW-1185">Reference proteome</keyword>
<dbReference type="AlphaFoldDB" id="A0AAV9XL58"/>
<dbReference type="EMBL" id="JAVHJO010000002">
    <property type="protein sequence ID" value="KAK6542271.1"/>
    <property type="molecule type" value="Genomic_DNA"/>
</dbReference>
<evidence type="ECO:0000313" key="2">
    <source>
        <dbReference type="EMBL" id="KAK6542271.1"/>
    </source>
</evidence>
<evidence type="ECO:0000313" key="3">
    <source>
        <dbReference type="Proteomes" id="UP001365542"/>
    </source>
</evidence>
<evidence type="ECO:0000256" key="1">
    <source>
        <dbReference type="SAM" id="SignalP"/>
    </source>
</evidence>
<dbReference type="Proteomes" id="UP001365542">
    <property type="component" value="Unassembled WGS sequence"/>
</dbReference>
<accession>A0AAV9XL58</accession>
<sequence length="116" mass="11987">MQIIAALTAIAIAVPAVMGAAVPNPPAVPAYGGPGGPGGFPHPGPKHCIQEWFGTAPLCNGKCPGGWNVIYFADVAGSCQQSNPFKVIESCTNLSSHKCVTGQKALCERCLPNFEH</sequence>
<reference evidence="2 3" key="1">
    <citation type="submission" date="2019-10" db="EMBL/GenBank/DDBJ databases">
        <authorList>
            <person name="Palmer J.M."/>
        </authorList>
    </citation>
    <scope>NUCLEOTIDE SEQUENCE [LARGE SCALE GENOMIC DNA]</scope>
    <source>
        <strain evidence="2 3">TWF694</strain>
    </source>
</reference>
<protein>
    <submittedName>
        <fullName evidence="2">Uncharacterized protein</fullName>
    </submittedName>
</protein>
<feature type="chain" id="PRO_5043586680" evidence="1">
    <location>
        <begin position="20"/>
        <end position="116"/>
    </location>
</feature>
<name>A0AAV9XL58_9PEZI</name>
<organism evidence="2 3">
    <name type="scientific">Orbilia ellipsospora</name>
    <dbReference type="NCBI Taxonomy" id="2528407"/>
    <lineage>
        <taxon>Eukaryota</taxon>
        <taxon>Fungi</taxon>
        <taxon>Dikarya</taxon>
        <taxon>Ascomycota</taxon>
        <taxon>Pezizomycotina</taxon>
        <taxon>Orbiliomycetes</taxon>
        <taxon>Orbiliales</taxon>
        <taxon>Orbiliaceae</taxon>
        <taxon>Orbilia</taxon>
    </lineage>
</organism>